<dbReference type="AlphaFoldDB" id="A0A5J4NVY1"/>
<proteinExistence type="predicted"/>
<accession>A0A5J4NVY1</accession>
<evidence type="ECO:0000313" key="1">
    <source>
        <dbReference type="EMBL" id="KAA3679679.1"/>
    </source>
</evidence>
<protein>
    <submittedName>
        <fullName evidence="1">Uncharacterized protein</fullName>
    </submittedName>
</protein>
<keyword evidence="2" id="KW-1185">Reference proteome</keyword>
<name>A0A5J4NVY1_9TREM</name>
<gene>
    <name evidence="1" type="ORF">DEA37_0006212</name>
</gene>
<evidence type="ECO:0000313" key="2">
    <source>
        <dbReference type="Proteomes" id="UP000324629"/>
    </source>
</evidence>
<organism evidence="1 2">
    <name type="scientific">Paragonimus westermani</name>
    <dbReference type="NCBI Taxonomy" id="34504"/>
    <lineage>
        <taxon>Eukaryota</taxon>
        <taxon>Metazoa</taxon>
        <taxon>Spiralia</taxon>
        <taxon>Lophotrochozoa</taxon>
        <taxon>Platyhelminthes</taxon>
        <taxon>Trematoda</taxon>
        <taxon>Digenea</taxon>
        <taxon>Plagiorchiida</taxon>
        <taxon>Troglotremata</taxon>
        <taxon>Troglotrematidae</taxon>
        <taxon>Paragonimus</taxon>
    </lineage>
</organism>
<reference evidence="1 2" key="1">
    <citation type="journal article" date="2019" name="Gigascience">
        <title>Whole-genome sequence of the oriental lung fluke Paragonimus westermani.</title>
        <authorList>
            <person name="Oey H."/>
            <person name="Zakrzewski M."/>
            <person name="Narain K."/>
            <person name="Devi K.R."/>
            <person name="Agatsuma T."/>
            <person name="Nawaratna S."/>
            <person name="Gobert G.N."/>
            <person name="Jones M.K."/>
            <person name="Ragan M.A."/>
            <person name="McManus D.P."/>
            <person name="Krause L."/>
        </authorList>
    </citation>
    <scope>NUCLEOTIDE SEQUENCE [LARGE SCALE GENOMIC DNA]</scope>
    <source>
        <strain evidence="1 2">IND2009</strain>
    </source>
</reference>
<comment type="caution">
    <text evidence="1">The sequence shown here is derived from an EMBL/GenBank/DDBJ whole genome shotgun (WGS) entry which is preliminary data.</text>
</comment>
<sequence>MALNRAVEDDGLGTKGMCGISTELGNMVRRNVEPCRADLQRALKGQAAGTSTNVLVERSLARKRTSRRLLRTWERYVVVDRRRSIKEDLAFCFQQSHTRMIHQSMFLGVMRVNHPTLPRDPRTLMRPPRDCPKNYIGSGVYVHFGLEEALLHHLSFPGNSDYTSAHLQLYIDEVSPFNASKTQLFLILGRTVSPLTSKPLIMGIYCGPSKPSRVAEFPADCIIELRHLLRDGL</sequence>
<dbReference type="EMBL" id="QNGE01000668">
    <property type="protein sequence ID" value="KAA3679679.1"/>
    <property type="molecule type" value="Genomic_DNA"/>
</dbReference>
<dbReference type="Proteomes" id="UP000324629">
    <property type="component" value="Unassembled WGS sequence"/>
</dbReference>